<keyword evidence="6 8" id="KW-1133">Transmembrane helix</keyword>
<keyword evidence="4" id="KW-1003">Cell membrane</keyword>
<proteinExistence type="inferred from homology"/>
<name>U2ZMI8_STRCV</name>
<evidence type="ECO:0000256" key="4">
    <source>
        <dbReference type="ARBA" id="ARBA00022475"/>
    </source>
</evidence>
<accession>U2ZMI8</accession>
<comment type="similarity">
    <text evidence="2">Belongs to the AzlC family.</text>
</comment>
<organism evidence="9 10">
    <name type="scientific">Streptococcus constellatus subsp. pharyngis SK1060 = CCUG 46377</name>
    <dbReference type="NCBI Taxonomy" id="1035184"/>
    <lineage>
        <taxon>Bacteria</taxon>
        <taxon>Bacillati</taxon>
        <taxon>Bacillota</taxon>
        <taxon>Bacilli</taxon>
        <taxon>Lactobacillales</taxon>
        <taxon>Streptococcaceae</taxon>
        <taxon>Streptococcus</taxon>
        <taxon>Streptococcus anginosus group</taxon>
    </lineage>
</organism>
<dbReference type="AlphaFoldDB" id="U2ZMI8"/>
<evidence type="ECO:0000256" key="5">
    <source>
        <dbReference type="ARBA" id="ARBA00022692"/>
    </source>
</evidence>
<comment type="subcellular location">
    <subcellularLocation>
        <location evidence="1">Cell membrane</location>
        <topology evidence="1">Multi-pass membrane protein</topology>
    </subcellularLocation>
</comment>
<feature type="transmembrane region" description="Helical" evidence="8">
    <location>
        <begin position="12"/>
        <end position="34"/>
    </location>
</feature>
<protein>
    <submittedName>
        <fullName evidence="9">Predicted branched-chain amino acid permease</fullName>
    </submittedName>
</protein>
<gene>
    <name evidence="9" type="ORF">ANG5_0256</name>
</gene>
<dbReference type="PROSITE" id="PS51257">
    <property type="entry name" value="PROKAR_LIPOPROTEIN"/>
    <property type="match status" value="1"/>
</dbReference>
<keyword evidence="7 8" id="KW-0472">Membrane</keyword>
<dbReference type="Proteomes" id="UP000016985">
    <property type="component" value="Unassembled WGS sequence"/>
</dbReference>
<dbReference type="PANTHER" id="PTHR34979:SF1">
    <property type="entry name" value="INNER MEMBRANE PROTEIN YGAZ"/>
    <property type="match status" value="1"/>
</dbReference>
<keyword evidence="5 8" id="KW-0812">Transmembrane</keyword>
<evidence type="ECO:0000256" key="2">
    <source>
        <dbReference type="ARBA" id="ARBA00010735"/>
    </source>
</evidence>
<evidence type="ECO:0000256" key="8">
    <source>
        <dbReference type="SAM" id="Phobius"/>
    </source>
</evidence>
<keyword evidence="3" id="KW-0813">Transport</keyword>
<keyword evidence="10" id="KW-1185">Reference proteome</keyword>
<dbReference type="Pfam" id="PF03591">
    <property type="entry name" value="AzlC"/>
    <property type="match status" value="1"/>
</dbReference>
<comment type="caution">
    <text evidence="9">The sequence shown here is derived from an EMBL/GenBank/DDBJ whole genome shotgun (WGS) entry which is preliminary data.</text>
</comment>
<evidence type="ECO:0000313" key="10">
    <source>
        <dbReference type="Proteomes" id="UP000016985"/>
    </source>
</evidence>
<dbReference type="InterPro" id="IPR011606">
    <property type="entry name" value="Brnchd-chn_aa_trnsp_permease"/>
</dbReference>
<dbReference type="GO" id="GO:0005886">
    <property type="term" value="C:plasma membrane"/>
    <property type="evidence" value="ECO:0007669"/>
    <property type="project" value="UniProtKB-SubCell"/>
</dbReference>
<evidence type="ECO:0000256" key="7">
    <source>
        <dbReference type="ARBA" id="ARBA00023136"/>
    </source>
</evidence>
<reference evidence="9 10" key="1">
    <citation type="submission" date="2013-09" db="EMBL/GenBank/DDBJ databases">
        <title>Genome Sequences of seven clinical isolates and type strains of anginosus group streptococci.</title>
        <authorList>
            <person name="Maruyama F."/>
            <person name="Sakurai A."/>
            <person name="Ogura Y."/>
            <person name="Homma H."/>
            <person name="Takahashi N."/>
            <person name="Ohtsubo Y."/>
            <person name="Hoshino T."/>
            <person name="Okahashi N."/>
            <person name="Nakagawa I."/>
            <person name="Kimura S."/>
            <person name="Fujiwara T."/>
            <person name="Hayashi T."/>
            <person name="Shintani S."/>
        </authorList>
    </citation>
    <scope>NUCLEOTIDE SEQUENCE [LARGE SCALE GENOMIC DNA]</scope>
    <source>
        <strain evidence="10">CCUG46377</strain>
    </source>
</reference>
<dbReference type="PANTHER" id="PTHR34979">
    <property type="entry name" value="INNER MEMBRANE PROTEIN YGAZ"/>
    <property type="match status" value="1"/>
</dbReference>
<evidence type="ECO:0000313" key="9">
    <source>
        <dbReference type="EMBL" id="GAD43728.1"/>
    </source>
</evidence>
<evidence type="ECO:0000256" key="1">
    <source>
        <dbReference type="ARBA" id="ARBA00004651"/>
    </source>
</evidence>
<evidence type="ECO:0000256" key="3">
    <source>
        <dbReference type="ARBA" id="ARBA00022448"/>
    </source>
</evidence>
<dbReference type="EMBL" id="BASX01000002">
    <property type="protein sequence ID" value="GAD43728.1"/>
    <property type="molecule type" value="Genomic_DNA"/>
</dbReference>
<dbReference type="GO" id="GO:1903785">
    <property type="term" value="P:L-valine transmembrane transport"/>
    <property type="evidence" value="ECO:0007669"/>
    <property type="project" value="TreeGrafter"/>
</dbReference>
<evidence type="ECO:0000256" key="6">
    <source>
        <dbReference type="ARBA" id="ARBA00022989"/>
    </source>
</evidence>
<sequence>MIGKNFKAGVKAAVPTALGYISIGLACGIIGASYVTPLEMALMSILVYAGSAQFAMLALLAIHAPVTAIVLTVFLINLRLFLLGLHTSTFFSTCKSMAKYRYRNPFDR</sequence>